<dbReference type="KEGG" id="arf:AR1Y2_2208"/>
<proteinExistence type="predicted"/>
<organism evidence="1 2">
    <name type="scientific">Anaerostipes rhamnosivorans</name>
    <dbReference type="NCBI Taxonomy" id="1229621"/>
    <lineage>
        <taxon>Bacteria</taxon>
        <taxon>Bacillati</taxon>
        <taxon>Bacillota</taxon>
        <taxon>Clostridia</taxon>
        <taxon>Lachnospirales</taxon>
        <taxon>Lachnospiraceae</taxon>
        <taxon>Anaerostipes</taxon>
    </lineage>
</organism>
<keyword evidence="2" id="KW-1185">Reference proteome</keyword>
<sequence>MFSSEKPNLFISFFKISLVGSVKEQAKAGYKADIAHTAPKDHDIVLDEKYQSLGGKYYEHLERHGFNR</sequence>
<protein>
    <submittedName>
        <fullName evidence="1">Uncharacterized protein</fullName>
    </submittedName>
</protein>
<dbReference type="AlphaFoldDB" id="A0A4P8ID03"/>
<accession>A0A4P8ID03</accession>
<name>A0A4P8ID03_9FIRM</name>
<reference evidence="1 2" key="1">
    <citation type="submission" date="2019-05" db="EMBL/GenBank/DDBJ databases">
        <title>Complete genome sequencing of Anaerostipes rhamnosivorans.</title>
        <authorList>
            <person name="Bui T.P.N."/>
            <person name="de Vos W.M."/>
        </authorList>
    </citation>
    <scope>NUCLEOTIDE SEQUENCE [LARGE SCALE GENOMIC DNA]</scope>
    <source>
        <strain evidence="1 2">1y2</strain>
    </source>
</reference>
<evidence type="ECO:0000313" key="1">
    <source>
        <dbReference type="EMBL" id="QCP35662.1"/>
    </source>
</evidence>
<dbReference type="Proteomes" id="UP000298653">
    <property type="component" value="Chromosome"/>
</dbReference>
<gene>
    <name evidence="1" type="ORF">AR1Y2_2208</name>
</gene>
<dbReference type="EMBL" id="CP040058">
    <property type="protein sequence ID" value="QCP35662.1"/>
    <property type="molecule type" value="Genomic_DNA"/>
</dbReference>
<evidence type="ECO:0000313" key="2">
    <source>
        <dbReference type="Proteomes" id="UP000298653"/>
    </source>
</evidence>